<evidence type="ECO:0000313" key="1">
    <source>
        <dbReference type="EMBL" id="EMP41470.1"/>
    </source>
</evidence>
<dbReference type="AlphaFoldDB" id="M7C015"/>
<accession>M7C015</accession>
<name>M7C015_CHEMY</name>
<keyword evidence="2" id="KW-1185">Reference proteome</keyword>
<dbReference type="Proteomes" id="UP000031443">
    <property type="component" value="Unassembled WGS sequence"/>
</dbReference>
<gene>
    <name evidence="1" type="ORF">UY3_01284</name>
</gene>
<sequence>MASNITLVKADLVKEEDYLPNQSVNVVVFYEFTVNVPLARIHLEWNATKHEVIAGVRKLLPKDLLTGENIKALFSPGNQSQERNDLKPVSIMDNDLPGECFSKCLSEEKNCLSVNEVSECLSNVSEVNLELDKEQKKLIGQENISQEQIKVVSQVEGKGRFLMGDGSLASTAYKSEPGKGALKIDFLTPPPTRGLALKSALPGRIWGTVDAIRQYWPPGPNPECSIVTTLDSTLNSDALARCKCFYAPRINSIPEVITD</sequence>
<proteinExistence type="predicted"/>
<dbReference type="EMBL" id="KB490960">
    <property type="protein sequence ID" value="EMP41470.1"/>
    <property type="molecule type" value="Genomic_DNA"/>
</dbReference>
<reference evidence="2" key="1">
    <citation type="journal article" date="2013" name="Nat. Genet.">
        <title>The draft genomes of soft-shell turtle and green sea turtle yield insights into the development and evolution of the turtle-specific body plan.</title>
        <authorList>
            <person name="Wang Z."/>
            <person name="Pascual-Anaya J."/>
            <person name="Zadissa A."/>
            <person name="Li W."/>
            <person name="Niimura Y."/>
            <person name="Huang Z."/>
            <person name="Li C."/>
            <person name="White S."/>
            <person name="Xiong Z."/>
            <person name="Fang D."/>
            <person name="Wang B."/>
            <person name="Ming Y."/>
            <person name="Chen Y."/>
            <person name="Zheng Y."/>
            <person name="Kuraku S."/>
            <person name="Pignatelli M."/>
            <person name="Herrero J."/>
            <person name="Beal K."/>
            <person name="Nozawa M."/>
            <person name="Li Q."/>
            <person name="Wang J."/>
            <person name="Zhang H."/>
            <person name="Yu L."/>
            <person name="Shigenobu S."/>
            <person name="Wang J."/>
            <person name="Liu J."/>
            <person name="Flicek P."/>
            <person name="Searle S."/>
            <person name="Wang J."/>
            <person name="Kuratani S."/>
            <person name="Yin Y."/>
            <person name="Aken B."/>
            <person name="Zhang G."/>
            <person name="Irie N."/>
        </authorList>
    </citation>
    <scope>NUCLEOTIDE SEQUENCE [LARGE SCALE GENOMIC DNA]</scope>
</reference>
<evidence type="ECO:0000313" key="2">
    <source>
        <dbReference type="Proteomes" id="UP000031443"/>
    </source>
</evidence>
<protein>
    <submittedName>
        <fullName evidence="1">Uncharacterized protein</fullName>
    </submittedName>
</protein>
<organism evidence="1 2">
    <name type="scientific">Chelonia mydas</name>
    <name type="common">Green sea-turtle</name>
    <name type="synonym">Chelonia agassizi</name>
    <dbReference type="NCBI Taxonomy" id="8469"/>
    <lineage>
        <taxon>Eukaryota</taxon>
        <taxon>Metazoa</taxon>
        <taxon>Chordata</taxon>
        <taxon>Craniata</taxon>
        <taxon>Vertebrata</taxon>
        <taxon>Euteleostomi</taxon>
        <taxon>Archelosauria</taxon>
        <taxon>Testudinata</taxon>
        <taxon>Testudines</taxon>
        <taxon>Cryptodira</taxon>
        <taxon>Durocryptodira</taxon>
        <taxon>Americhelydia</taxon>
        <taxon>Chelonioidea</taxon>
        <taxon>Cheloniidae</taxon>
        <taxon>Chelonia</taxon>
    </lineage>
</organism>